<keyword evidence="1" id="KW-1133">Transmembrane helix</keyword>
<reference evidence="2 3" key="1">
    <citation type="journal article" date="2016" name="Int. J. Syst. Evol. Microbiol.">
        <title>Chitinibacter fontanus sp. nov., isolated from a spring.</title>
        <authorList>
            <person name="Sheu S.Y."/>
            <person name="Li Y.S."/>
            <person name="Young C.C."/>
            <person name="Chen W.M."/>
        </authorList>
    </citation>
    <scope>NUCLEOTIDE SEQUENCE [LARGE SCALE GENOMIC DNA]</scope>
    <source>
        <strain evidence="2 3">STM-7</strain>
    </source>
</reference>
<evidence type="ECO:0000256" key="1">
    <source>
        <dbReference type="SAM" id="Phobius"/>
    </source>
</evidence>
<protein>
    <submittedName>
        <fullName evidence="2">Uncharacterized protein</fullName>
    </submittedName>
</protein>
<dbReference type="EMBL" id="CP058952">
    <property type="protein sequence ID" value="QLI81557.1"/>
    <property type="molecule type" value="Genomic_DNA"/>
</dbReference>
<keyword evidence="3" id="KW-1185">Reference proteome</keyword>
<keyword evidence="1" id="KW-0472">Membrane</keyword>
<accession>A0A7D5V9E1</accession>
<evidence type="ECO:0000313" key="2">
    <source>
        <dbReference type="EMBL" id="QLI81557.1"/>
    </source>
</evidence>
<dbReference type="KEGG" id="cfon:HZU75_08450"/>
<name>A0A7D5V9E1_9NEIS</name>
<feature type="transmembrane region" description="Helical" evidence="1">
    <location>
        <begin position="85"/>
        <end position="107"/>
    </location>
</feature>
<dbReference type="AlphaFoldDB" id="A0A7D5V9E1"/>
<dbReference type="RefSeq" id="WP_180305668.1">
    <property type="nucleotide sequence ID" value="NZ_CP058952.1"/>
</dbReference>
<keyword evidence="1" id="KW-0812">Transmembrane</keyword>
<organism evidence="2 3">
    <name type="scientific">Chitinibacter fontanus</name>
    <dbReference type="NCBI Taxonomy" id="1737446"/>
    <lineage>
        <taxon>Bacteria</taxon>
        <taxon>Pseudomonadati</taxon>
        <taxon>Pseudomonadota</taxon>
        <taxon>Betaproteobacteria</taxon>
        <taxon>Neisseriales</taxon>
        <taxon>Chitinibacteraceae</taxon>
        <taxon>Chitinibacter</taxon>
    </lineage>
</organism>
<dbReference type="Proteomes" id="UP000510822">
    <property type="component" value="Chromosome"/>
</dbReference>
<gene>
    <name evidence="2" type="ORF">HZU75_08450</name>
</gene>
<feature type="transmembrane region" description="Helical" evidence="1">
    <location>
        <begin position="53"/>
        <end position="73"/>
    </location>
</feature>
<sequence>MSARLAPRSNHAHPPSLAIALRAHPAPLAARVICSGALPIWWSFYFSGREMWAAFWLYIYTLPVSMLMNIWLMPGEFPFFTGDYFLAHSLYFGCAVLLLTALLWLILQLWVGFLRRCPARAEPQ</sequence>
<proteinExistence type="predicted"/>
<evidence type="ECO:0000313" key="3">
    <source>
        <dbReference type="Proteomes" id="UP000510822"/>
    </source>
</evidence>